<reference evidence="2" key="3">
    <citation type="submission" date="2020-02" db="EMBL/GenBank/DDBJ databases">
        <authorList>
            <person name="Matsumoto Y."/>
            <person name="Motooka D."/>
            <person name="Nakamura S."/>
        </authorList>
    </citation>
    <scope>NUCLEOTIDE SEQUENCE</scope>
    <source>
        <strain evidence="2">JCM 12405</strain>
    </source>
</reference>
<dbReference type="Pfam" id="PF01740">
    <property type="entry name" value="STAS"/>
    <property type="match status" value="1"/>
</dbReference>
<feature type="domain" description="STAS" evidence="1">
    <location>
        <begin position="21"/>
        <end position="94"/>
    </location>
</feature>
<dbReference type="CDD" id="cd07043">
    <property type="entry name" value="STAS_anti-anti-sigma_factors"/>
    <property type="match status" value="1"/>
</dbReference>
<dbReference type="Proteomes" id="UP000467201">
    <property type="component" value="Chromosome"/>
</dbReference>
<dbReference type="EMBL" id="LQOS01000025">
    <property type="protein sequence ID" value="ORV41665.1"/>
    <property type="molecule type" value="Genomic_DNA"/>
</dbReference>
<gene>
    <name evidence="3" type="ORF">AWC01_09680</name>
    <name evidence="2" type="ORF">MDOR_05080</name>
</gene>
<evidence type="ECO:0000313" key="5">
    <source>
        <dbReference type="Proteomes" id="UP000467201"/>
    </source>
</evidence>
<dbReference type="KEGG" id="mdr:MDOR_05080"/>
<keyword evidence="4" id="KW-1185">Reference proteome</keyword>
<dbReference type="PROSITE" id="PS50801">
    <property type="entry name" value="STAS"/>
    <property type="match status" value="1"/>
</dbReference>
<accession>A0A1X1TB00</accession>
<reference evidence="3 4" key="1">
    <citation type="submission" date="2016-01" db="EMBL/GenBank/DDBJ databases">
        <title>The new phylogeny of the genus Mycobacterium.</title>
        <authorList>
            <person name="Tarcisio F."/>
            <person name="Conor M."/>
            <person name="Antonella G."/>
            <person name="Elisabetta G."/>
            <person name="Giulia F.S."/>
            <person name="Sara T."/>
            <person name="Anna F."/>
            <person name="Clotilde B."/>
            <person name="Roberto B."/>
            <person name="Veronica D.S."/>
            <person name="Fabio R."/>
            <person name="Monica P."/>
            <person name="Olivier J."/>
            <person name="Enrico T."/>
            <person name="Nicola S."/>
        </authorList>
    </citation>
    <scope>NUCLEOTIDE SEQUENCE [LARGE SCALE GENOMIC DNA]</scope>
    <source>
        <strain evidence="3 4">DSM 44339</strain>
    </source>
</reference>
<evidence type="ECO:0000259" key="1">
    <source>
        <dbReference type="PROSITE" id="PS50801"/>
    </source>
</evidence>
<sequence length="106" mass="11549">MPSIDNLTFTTEWLAPFEARITVAGSVDAANAADLEDYVLRRGANSRRLTLDMTGVDFLSTTGFSVLCTIGERCARAEVAWTLVSNPTVRRVLDICDPHCTMPQAA</sequence>
<dbReference type="Gene3D" id="3.30.750.24">
    <property type="entry name" value="STAS domain"/>
    <property type="match status" value="1"/>
</dbReference>
<dbReference type="STRING" id="126673.AWC01_09680"/>
<dbReference type="Proteomes" id="UP000193564">
    <property type="component" value="Unassembled WGS sequence"/>
</dbReference>
<protein>
    <submittedName>
        <fullName evidence="3">Anti-anti-sigma factor</fullName>
    </submittedName>
</protein>
<dbReference type="InterPro" id="IPR002645">
    <property type="entry name" value="STAS_dom"/>
</dbReference>
<name>A0A1X1TB00_9MYCO</name>
<evidence type="ECO:0000313" key="2">
    <source>
        <dbReference type="EMBL" id="BBZ06339.1"/>
    </source>
</evidence>
<dbReference type="AlphaFoldDB" id="A0A1X1TB00"/>
<dbReference type="OrthoDB" id="4284170at2"/>
<evidence type="ECO:0000313" key="4">
    <source>
        <dbReference type="Proteomes" id="UP000193564"/>
    </source>
</evidence>
<dbReference type="InterPro" id="IPR036513">
    <property type="entry name" value="STAS_dom_sf"/>
</dbReference>
<evidence type="ECO:0000313" key="3">
    <source>
        <dbReference type="EMBL" id="ORV41665.1"/>
    </source>
</evidence>
<dbReference type="SUPFAM" id="SSF52091">
    <property type="entry name" value="SpoIIaa-like"/>
    <property type="match status" value="1"/>
</dbReference>
<reference evidence="2 5" key="2">
    <citation type="journal article" date="2019" name="Emerg. Microbes Infect.">
        <title>Comprehensive subspecies identification of 175 nontuberculous mycobacteria species based on 7547 genomic profiles.</title>
        <authorList>
            <person name="Matsumoto Y."/>
            <person name="Kinjo T."/>
            <person name="Motooka D."/>
            <person name="Nabeya D."/>
            <person name="Jung N."/>
            <person name="Uechi K."/>
            <person name="Horii T."/>
            <person name="Iida T."/>
            <person name="Fujita J."/>
            <person name="Nakamura S."/>
        </authorList>
    </citation>
    <scope>NUCLEOTIDE SEQUENCE [LARGE SCALE GENOMIC DNA]</scope>
    <source>
        <strain evidence="2 5">JCM 12405</strain>
    </source>
</reference>
<organism evidence="3 4">
    <name type="scientific">Mycolicibacterium doricum</name>
    <dbReference type="NCBI Taxonomy" id="126673"/>
    <lineage>
        <taxon>Bacteria</taxon>
        <taxon>Bacillati</taxon>
        <taxon>Actinomycetota</taxon>
        <taxon>Actinomycetes</taxon>
        <taxon>Mycobacteriales</taxon>
        <taxon>Mycobacteriaceae</taxon>
        <taxon>Mycolicibacterium</taxon>
    </lineage>
</organism>
<dbReference type="EMBL" id="AP022605">
    <property type="protein sequence ID" value="BBZ06339.1"/>
    <property type="molecule type" value="Genomic_DNA"/>
</dbReference>
<dbReference type="RefSeq" id="WP_085190397.1">
    <property type="nucleotide sequence ID" value="NZ_AP022605.1"/>
</dbReference>
<proteinExistence type="predicted"/>